<dbReference type="PANTHER" id="PTHR43790:SF9">
    <property type="entry name" value="GALACTOFURANOSE TRANSPORTER ATP-BINDING PROTEIN YTFR"/>
    <property type="match status" value="1"/>
</dbReference>
<evidence type="ECO:0000256" key="3">
    <source>
        <dbReference type="ARBA" id="ARBA00022741"/>
    </source>
</evidence>
<dbReference type="PANTHER" id="PTHR43790">
    <property type="entry name" value="CARBOHYDRATE TRANSPORT ATP-BINDING PROTEIN MG119-RELATED"/>
    <property type="match status" value="1"/>
</dbReference>
<keyword evidence="7" id="KW-1185">Reference proteome</keyword>
<evidence type="ECO:0000313" key="6">
    <source>
        <dbReference type="EMBL" id="TDV53833.1"/>
    </source>
</evidence>
<keyword evidence="4 6" id="KW-0067">ATP-binding</keyword>
<dbReference type="RefSeq" id="WP_133902855.1">
    <property type="nucleotide sequence ID" value="NZ_SOCP01000004.1"/>
</dbReference>
<evidence type="ECO:0000313" key="7">
    <source>
        <dbReference type="Proteomes" id="UP000294927"/>
    </source>
</evidence>
<dbReference type="Pfam" id="PF00005">
    <property type="entry name" value="ABC_tran"/>
    <property type="match status" value="2"/>
</dbReference>
<comment type="caution">
    <text evidence="6">The sequence shown here is derived from an EMBL/GenBank/DDBJ whole genome shotgun (WGS) entry which is preliminary data.</text>
</comment>
<dbReference type="GO" id="GO:0016887">
    <property type="term" value="F:ATP hydrolysis activity"/>
    <property type="evidence" value="ECO:0007669"/>
    <property type="project" value="InterPro"/>
</dbReference>
<protein>
    <submittedName>
        <fullName evidence="6">Ribose transport system ATP-binding protein/rhamnose transport system ATP-binding protein</fullName>
    </submittedName>
</protein>
<evidence type="ECO:0000259" key="5">
    <source>
        <dbReference type="PROSITE" id="PS50893"/>
    </source>
</evidence>
<dbReference type="SUPFAM" id="SSF52540">
    <property type="entry name" value="P-loop containing nucleoside triphosphate hydrolases"/>
    <property type="match status" value="2"/>
</dbReference>
<name>A0A4R7VV09_9PSEU</name>
<evidence type="ECO:0000256" key="1">
    <source>
        <dbReference type="ARBA" id="ARBA00022448"/>
    </source>
</evidence>
<dbReference type="Proteomes" id="UP000294927">
    <property type="component" value="Unassembled WGS sequence"/>
</dbReference>
<dbReference type="InterPro" id="IPR003439">
    <property type="entry name" value="ABC_transporter-like_ATP-bd"/>
</dbReference>
<gene>
    <name evidence="6" type="ORF">CLV71_104301</name>
</gene>
<feature type="domain" description="ABC transporter" evidence="5">
    <location>
        <begin position="2"/>
        <end position="237"/>
    </location>
</feature>
<dbReference type="PROSITE" id="PS50893">
    <property type="entry name" value="ABC_TRANSPORTER_2"/>
    <property type="match status" value="2"/>
</dbReference>
<dbReference type="InterPro" id="IPR003593">
    <property type="entry name" value="AAA+_ATPase"/>
</dbReference>
<dbReference type="AlphaFoldDB" id="A0A4R7VV09"/>
<organism evidence="6 7">
    <name type="scientific">Actinophytocola oryzae</name>
    <dbReference type="NCBI Taxonomy" id="502181"/>
    <lineage>
        <taxon>Bacteria</taxon>
        <taxon>Bacillati</taxon>
        <taxon>Actinomycetota</taxon>
        <taxon>Actinomycetes</taxon>
        <taxon>Pseudonocardiales</taxon>
        <taxon>Pseudonocardiaceae</taxon>
    </lineage>
</organism>
<sequence>MYRAEGVKKHFGGVAALRGVDFTLERGSVHALLGENGAGKSTLVRIMAGALVPDVGNLVLDDRPVSFTGTRQAARMGVAVVSQELNVFPDLDVLANLFLAKEPRRGPFVDRAEMRRRAAPVLAELEFDRPLRTRVGELTLAERQLVEIARALLDEPAVLILDEPTSALPVDRAAHLLTIVDRLRRRGVAVLYVSHLLAEVMLVADRVTVLRDGQVVLTEPRDGLAVRDVVTAMVGSAAERPRIARPGRGTRLGLVMEELTVPGVLDDVTLTARRGEIVGCAGKAGSGHSGVLEVVSGLRRLSRGRVRLPSGHSPRNLRDAVRNGVALVPGDRARLGLMLDKPLWDNMSQVSSGVLGRYGPVPGRRRLVAAAEQLVRRLRIRADSVHSPVGRLSGGNQQKVVFAKWLAAEPDVVLLDDPTRGVDVGAKADMHEIVRELAAAGRVVLISSTDPDELVELCDRVAVFHRGRLCVELTGRDLTQETLLHAMATGETP</sequence>
<dbReference type="EMBL" id="SOCP01000004">
    <property type="protein sequence ID" value="TDV53833.1"/>
    <property type="molecule type" value="Genomic_DNA"/>
</dbReference>
<dbReference type="GO" id="GO:0005524">
    <property type="term" value="F:ATP binding"/>
    <property type="evidence" value="ECO:0007669"/>
    <property type="project" value="UniProtKB-KW"/>
</dbReference>
<dbReference type="PROSITE" id="PS00211">
    <property type="entry name" value="ABC_TRANSPORTER_1"/>
    <property type="match status" value="1"/>
</dbReference>
<dbReference type="OrthoDB" id="8039522at2"/>
<keyword evidence="2" id="KW-0677">Repeat</keyword>
<dbReference type="SMART" id="SM00382">
    <property type="entry name" value="AAA"/>
    <property type="match status" value="2"/>
</dbReference>
<proteinExistence type="predicted"/>
<dbReference type="InterPro" id="IPR050107">
    <property type="entry name" value="ABC_carbohydrate_import_ATPase"/>
</dbReference>
<dbReference type="CDD" id="cd03215">
    <property type="entry name" value="ABC_Carb_Monos_II"/>
    <property type="match status" value="1"/>
</dbReference>
<reference evidence="6 7" key="1">
    <citation type="submission" date="2019-03" db="EMBL/GenBank/DDBJ databases">
        <title>Genomic Encyclopedia of Archaeal and Bacterial Type Strains, Phase II (KMG-II): from individual species to whole genera.</title>
        <authorList>
            <person name="Goeker M."/>
        </authorList>
    </citation>
    <scope>NUCLEOTIDE SEQUENCE [LARGE SCALE GENOMIC DNA]</scope>
    <source>
        <strain evidence="6 7">DSM 45499</strain>
    </source>
</reference>
<keyword evidence="3" id="KW-0547">Nucleotide-binding</keyword>
<evidence type="ECO:0000256" key="4">
    <source>
        <dbReference type="ARBA" id="ARBA00022840"/>
    </source>
</evidence>
<accession>A0A4R7VV09</accession>
<evidence type="ECO:0000256" key="2">
    <source>
        <dbReference type="ARBA" id="ARBA00022737"/>
    </source>
</evidence>
<dbReference type="Gene3D" id="3.40.50.300">
    <property type="entry name" value="P-loop containing nucleotide triphosphate hydrolases"/>
    <property type="match status" value="2"/>
</dbReference>
<dbReference type="CDD" id="cd03216">
    <property type="entry name" value="ABC_Carb_Monos_I"/>
    <property type="match status" value="1"/>
</dbReference>
<feature type="domain" description="ABC transporter" evidence="5">
    <location>
        <begin position="250"/>
        <end position="491"/>
    </location>
</feature>
<dbReference type="InterPro" id="IPR027417">
    <property type="entry name" value="P-loop_NTPase"/>
</dbReference>
<dbReference type="InterPro" id="IPR017871">
    <property type="entry name" value="ABC_transporter-like_CS"/>
</dbReference>
<keyword evidence="1" id="KW-0813">Transport</keyword>